<comment type="caution">
    <text evidence="1">The sequence shown here is derived from an EMBL/GenBank/DDBJ whole genome shotgun (WGS) entry which is preliminary data.</text>
</comment>
<dbReference type="Proteomes" id="UP000095008">
    <property type="component" value="Unassembled WGS sequence"/>
</dbReference>
<gene>
    <name evidence="1" type="ORF">A6M23_06230</name>
</gene>
<dbReference type="InterPro" id="IPR011990">
    <property type="entry name" value="TPR-like_helical_dom_sf"/>
</dbReference>
<dbReference type="RefSeq" id="WP_065973785.1">
    <property type="nucleotide sequence ID" value="NZ_LWRY01000040.1"/>
</dbReference>
<dbReference type="SUPFAM" id="SSF81901">
    <property type="entry name" value="HCP-like"/>
    <property type="match status" value="1"/>
</dbReference>
<dbReference type="EMBL" id="LWRY01000040">
    <property type="protein sequence ID" value="OCX74380.1"/>
    <property type="molecule type" value="Genomic_DNA"/>
</dbReference>
<evidence type="ECO:0000313" key="2">
    <source>
        <dbReference type="Proteomes" id="UP000095008"/>
    </source>
</evidence>
<evidence type="ECO:0008006" key="3">
    <source>
        <dbReference type="Google" id="ProtNLM"/>
    </source>
</evidence>
<sequence length="127" mass="14690">MSSNLITKYSDTEIRGLLYQARKGDATALATLERRARAGHVNAQRYLGVYWFRTKEPERAVACWCAAFPHGCRWSRYYYGKALYLGRGIAKNRFWALRQWRLLSGHPSSVGRLARHALYLYATEITD</sequence>
<reference evidence="1" key="1">
    <citation type="journal article" date="2016" name="Int. J. Mol. Sci.">
        <title>Comparative genomics of the extreme acidophile Acidithiobacillus thiooxidans reveals intraspecific divergence and niche adaptation.</title>
        <authorList>
            <person name="Zhang X."/>
            <person name="Feng X."/>
            <person name="Tao J."/>
            <person name="Ma L."/>
            <person name="Xiao Y."/>
            <person name="Liang Y."/>
            <person name="Liu X."/>
            <person name="Yin H."/>
        </authorList>
    </citation>
    <scope>NUCLEOTIDE SEQUENCE [LARGE SCALE GENOMIC DNA]</scope>
    <source>
        <strain evidence="1">DXS-W</strain>
    </source>
</reference>
<name>A0A1C2JF93_ACITH</name>
<protein>
    <recommendedName>
        <fullName evidence="3">Sel1 repeat family protein</fullName>
    </recommendedName>
</protein>
<proteinExistence type="predicted"/>
<organism evidence="1 2">
    <name type="scientific">Acidithiobacillus thiooxidans</name>
    <name type="common">Thiobacillus thiooxidans</name>
    <dbReference type="NCBI Taxonomy" id="930"/>
    <lineage>
        <taxon>Bacteria</taxon>
        <taxon>Pseudomonadati</taxon>
        <taxon>Pseudomonadota</taxon>
        <taxon>Acidithiobacillia</taxon>
        <taxon>Acidithiobacillales</taxon>
        <taxon>Acidithiobacillaceae</taxon>
        <taxon>Acidithiobacillus</taxon>
    </lineage>
</organism>
<evidence type="ECO:0000313" key="1">
    <source>
        <dbReference type="EMBL" id="OCX74380.1"/>
    </source>
</evidence>
<keyword evidence="2" id="KW-1185">Reference proteome</keyword>
<dbReference type="Gene3D" id="1.25.40.10">
    <property type="entry name" value="Tetratricopeptide repeat domain"/>
    <property type="match status" value="1"/>
</dbReference>
<accession>A0A1C2JF93</accession>
<dbReference type="AlphaFoldDB" id="A0A1C2JF93"/>